<reference evidence="3" key="1">
    <citation type="submission" date="2019-03" db="EMBL/GenBank/DDBJ databases">
        <title>Lake Tanganyika Metagenome-Assembled Genomes (MAGs).</title>
        <authorList>
            <person name="Tran P."/>
        </authorList>
    </citation>
    <scope>NUCLEOTIDE SEQUENCE</scope>
    <source>
        <strain evidence="3">M_DeepCast_50m_m2_156</strain>
    </source>
</reference>
<evidence type="ECO:0000313" key="3">
    <source>
        <dbReference type="EMBL" id="MBM3282352.1"/>
    </source>
</evidence>
<dbReference type="Proteomes" id="UP000774699">
    <property type="component" value="Unassembled WGS sequence"/>
</dbReference>
<feature type="region of interest" description="Disordered" evidence="1">
    <location>
        <begin position="98"/>
        <end position="198"/>
    </location>
</feature>
<feature type="transmembrane region" description="Helical" evidence="2">
    <location>
        <begin position="43"/>
        <end position="64"/>
    </location>
</feature>
<feature type="transmembrane region" description="Helical" evidence="2">
    <location>
        <begin position="70"/>
        <end position="91"/>
    </location>
</feature>
<accession>A0A8T4C701</accession>
<keyword evidence="2" id="KW-0812">Transmembrane</keyword>
<dbReference type="EMBL" id="VGJJ01000025">
    <property type="protein sequence ID" value="MBM3282352.1"/>
    <property type="molecule type" value="Genomic_DNA"/>
</dbReference>
<organism evidence="3 4">
    <name type="scientific">Candidatus Iainarchaeum sp</name>
    <dbReference type="NCBI Taxonomy" id="3101447"/>
    <lineage>
        <taxon>Archaea</taxon>
        <taxon>Candidatus Iainarchaeota</taxon>
        <taxon>Candidatus Iainarchaeia</taxon>
        <taxon>Candidatus Iainarchaeales</taxon>
        <taxon>Candidatus Iainarchaeaceae</taxon>
        <taxon>Candidatus Iainarchaeum</taxon>
    </lineage>
</organism>
<dbReference type="AlphaFoldDB" id="A0A8T4C701"/>
<sequence>MLPVYVVLFQLGSIFSDFEIIMKIAGLLFIVSFVRQHIPDRPLLSNVVILGLSSFLLFDVWKIFGSALFLYLLVSFGVLHLLVDLSFLNAFQRRPSHEDMQREQARQRAEREREMEEAREQGYEVPRRGNEEEYGYDGYGEGEDESGHSHKFMQGAAKARQAHGGASHASSGKHGNLSNVSAQMIQRIMQQRGGGGHR</sequence>
<evidence type="ECO:0000256" key="2">
    <source>
        <dbReference type="SAM" id="Phobius"/>
    </source>
</evidence>
<name>A0A8T4C701_9ARCH</name>
<protein>
    <submittedName>
        <fullName evidence="3">Uncharacterized protein</fullName>
    </submittedName>
</protein>
<feature type="compositionally biased region" description="Acidic residues" evidence="1">
    <location>
        <begin position="132"/>
        <end position="144"/>
    </location>
</feature>
<keyword evidence="2" id="KW-0472">Membrane</keyword>
<proteinExistence type="predicted"/>
<comment type="caution">
    <text evidence="3">The sequence shown here is derived from an EMBL/GenBank/DDBJ whole genome shotgun (WGS) entry which is preliminary data.</text>
</comment>
<evidence type="ECO:0000256" key="1">
    <source>
        <dbReference type="SAM" id="MobiDB-lite"/>
    </source>
</evidence>
<evidence type="ECO:0000313" key="4">
    <source>
        <dbReference type="Proteomes" id="UP000774699"/>
    </source>
</evidence>
<gene>
    <name evidence="3" type="ORF">FJY86_03365</name>
</gene>
<feature type="compositionally biased region" description="Low complexity" evidence="1">
    <location>
        <begin position="162"/>
        <end position="175"/>
    </location>
</feature>
<feature type="transmembrane region" description="Helical" evidence="2">
    <location>
        <begin position="6"/>
        <end position="31"/>
    </location>
</feature>
<feature type="compositionally biased region" description="Basic and acidic residues" evidence="1">
    <location>
        <begin position="98"/>
        <end position="131"/>
    </location>
</feature>
<keyword evidence="2" id="KW-1133">Transmembrane helix</keyword>